<dbReference type="GO" id="GO:0000287">
    <property type="term" value="F:magnesium ion binding"/>
    <property type="evidence" value="ECO:0007669"/>
    <property type="project" value="TreeGrafter"/>
</dbReference>
<dbReference type="EMBL" id="LPWH01000062">
    <property type="protein sequence ID" value="POR02288.1"/>
    <property type="molecule type" value="Genomic_DNA"/>
</dbReference>
<accession>A0A2S4JRX7</accession>
<dbReference type="SUPFAM" id="SSF56784">
    <property type="entry name" value="HAD-like"/>
    <property type="match status" value="1"/>
</dbReference>
<dbReference type="InterPro" id="IPR000150">
    <property type="entry name" value="Cof"/>
</dbReference>
<reference evidence="2" key="1">
    <citation type="submission" date="2015-12" db="EMBL/GenBank/DDBJ databases">
        <authorList>
            <person name="Lodha T.D."/>
            <person name="Chintalapati S."/>
            <person name="Chintalapati V.R."/>
            <person name="Sravanthi T."/>
        </authorList>
    </citation>
    <scope>NUCLEOTIDE SEQUENCE [LARGE SCALE GENOMIC DNA]</scope>
    <source>
        <strain evidence="2">JC133</strain>
    </source>
</reference>
<name>A0A2S4JRX7_9SPIO</name>
<evidence type="ECO:0000313" key="1">
    <source>
        <dbReference type="EMBL" id="POR02288.1"/>
    </source>
</evidence>
<dbReference type="Gene3D" id="3.40.50.1000">
    <property type="entry name" value="HAD superfamily/HAD-like"/>
    <property type="match status" value="1"/>
</dbReference>
<dbReference type="PANTHER" id="PTHR10000:SF8">
    <property type="entry name" value="HAD SUPERFAMILY HYDROLASE-LIKE, TYPE 3"/>
    <property type="match status" value="1"/>
</dbReference>
<dbReference type="AlphaFoldDB" id="A0A2S4JRX7"/>
<dbReference type="NCBIfam" id="TIGR00099">
    <property type="entry name" value="Cof-subfamily"/>
    <property type="match status" value="1"/>
</dbReference>
<comment type="caution">
    <text evidence="1">The sequence shown here is derived from an EMBL/GenBank/DDBJ whole genome shotgun (WGS) entry which is preliminary data.</text>
</comment>
<dbReference type="OrthoDB" id="9781413at2"/>
<dbReference type="Pfam" id="PF08282">
    <property type="entry name" value="Hydrolase_3"/>
    <property type="match status" value="1"/>
</dbReference>
<protein>
    <submittedName>
        <fullName evidence="1">Uncharacterized protein</fullName>
    </submittedName>
</protein>
<dbReference type="InterPro" id="IPR036412">
    <property type="entry name" value="HAD-like_sf"/>
</dbReference>
<dbReference type="Gene3D" id="3.30.1240.10">
    <property type="match status" value="1"/>
</dbReference>
<dbReference type="GO" id="GO:0005829">
    <property type="term" value="C:cytosol"/>
    <property type="evidence" value="ECO:0007669"/>
    <property type="project" value="TreeGrafter"/>
</dbReference>
<dbReference type="Proteomes" id="UP000237350">
    <property type="component" value="Unassembled WGS sequence"/>
</dbReference>
<dbReference type="RefSeq" id="WP_103680053.1">
    <property type="nucleotide sequence ID" value="NZ_LPWH01000062.1"/>
</dbReference>
<sequence length="270" mass="29470">MYRLIATDIDDTLLAPDGSFPEVNRRALALLHRQGVAVVLSSGRATVSMRPFARQIGPADDTEYLISFNGARVSTVQSDTVLFEHLISREAVEIVMDYARLEDLLVHGYRDEAFLTEQDHPRSARYARDTGMECLPTPDMVADLPRGTPKLLIIGDPRELPHHRDELMKRAGGLFEGVFSKPEYLEIMAPGVSKGAALGELARHLEIPLEETIALGDSLNDLEMIATAGVGIAVANAREELKGVADLVLDQTAAQGAVAEVARRFWGITA</sequence>
<dbReference type="GO" id="GO:0016791">
    <property type="term" value="F:phosphatase activity"/>
    <property type="evidence" value="ECO:0007669"/>
    <property type="project" value="UniProtKB-ARBA"/>
</dbReference>
<dbReference type="CDD" id="cd07516">
    <property type="entry name" value="HAD_Pase"/>
    <property type="match status" value="1"/>
</dbReference>
<keyword evidence="2" id="KW-1185">Reference proteome</keyword>
<dbReference type="PANTHER" id="PTHR10000">
    <property type="entry name" value="PHOSPHOSERINE PHOSPHATASE"/>
    <property type="match status" value="1"/>
</dbReference>
<dbReference type="SFLD" id="SFLDG01140">
    <property type="entry name" value="C2.B:_Phosphomannomutase_and_P"/>
    <property type="match status" value="1"/>
</dbReference>
<gene>
    <name evidence="1" type="ORF">AU468_06785</name>
</gene>
<evidence type="ECO:0000313" key="2">
    <source>
        <dbReference type="Proteomes" id="UP000237350"/>
    </source>
</evidence>
<proteinExistence type="predicted"/>
<dbReference type="InterPro" id="IPR023214">
    <property type="entry name" value="HAD_sf"/>
</dbReference>
<dbReference type="SFLD" id="SFLDS00003">
    <property type="entry name" value="Haloacid_Dehalogenase"/>
    <property type="match status" value="1"/>
</dbReference>
<organism evidence="1 2">
    <name type="scientific">Alkalispirochaeta sphaeroplastigenens</name>
    <dbReference type="NCBI Taxonomy" id="1187066"/>
    <lineage>
        <taxon>Bacteria</taxon>
        <taxon>Pseudomonadati</taxon>
        <taxon>Spirochaetota</taxon>
        <taxon>Spirochaetia</taxon>
        <taxon>Spirochaetales</taxon>
        <taxon>Spirochaetaceae</taxon>
        <taxon>Alkalispirochaeta</taxon>
    </lineage>
</organism>